<dbReference type="GO" id="GO:0015038">
    <property type="term" value="F:glutathione disulfide oxidoreductase activity"/>
    <property type="evidence" value="ECO:0007669"/>
    <property type="project" value="TreeGrafter"/>
</dbReference>
<evidence type="ECO:0000313" key="3">
    <source>
        <dbReference type="Proteomes" id="UP000196158"/>
    </source>
</evidence>
<keyword evidence="3" id="KW-1185">Reference proteome</keyword>
<dbReference type="Proteomes" id="UP000196158">
    <property type="component" value="Unassembled WGS sequence"/>
</dbReference>
<dbReference type="OrthoDB" id="418495at2759"/>
<dbReference type="InterPro" id="IPR002109">
    <property type="entry name" value="Glutaredoxin"/>
</dbReference>
<gene>
    <name evidence="2" type="ORF">KASA_0F00660G</name>
</gene>
<dbReference type="STRING" id="1789683.A0A1X7RB17"/>
<protein>
    <submittedName>
        <fullName evidence="2">Similar to Saccharomyces cerevisiae YLR364W GRX8 Glutaredoxin that employs a dithiol mechanism of catalysis</fullName>
    </submittedName>
</protein>
<evidence type="ECO:0000259" key="1">
    <source>
        <dbReference type="Pfam" id="PF00462"/>
    </source>
</evidence>
<dbReference type="PANTHER" id="PTHR46185:SF1">
    <property type="entry name" value="GLUTAREDOXIN-1"/>
    <property type="match status" value="1"/>
</dbReference>
<dbReference type="PANTHER" id="PTHR46185">
    <property type="entry name" value="GLUTAREDOXIN-1"/>
    <property type="match status" value="1"/>
</dbReference>
<sequence length="108" mass="12851">MSHVEEVKLLLEEHKFIQFSANWCPDCQYANRILNRYDVQEKVKIFEIGNMSKDEQESWRISFQQVTGSRNLPSIFVNGKLWGTEVELHRYEDSNQLEKEFKNIGLLK</sequence>
<name>A0A1X7RB17_9SACH</name>
<dbReference type="Gene3D" id="3.40.30.10">
    <property type="entry name" value="Glutaredoxin"/>
    <property type="match status" value="1"/>
</dbReference>
<accession>A0A1X7RB17</accession>
<dbReference type="PROSITE" id="PS51354">
    <property type="entry name" value="GLUTAREDOXIN_2"/>
    <property type="match status" value="1"/>
</dbReference>
<organism evidence="2 3">
    <name type="scientific">Maudiozyma saulgeensis</name>
    <dbReference type="NCBI Taxonomy" id="1789683"/>
    <lineage>
        <taxon>Eukaryota</taxon>
        <taxon>Fungi</taxon>
        <taxon>Dikarya</taxon>
        <taxon>Ascomycota</taxon>
        <taxon>Saccharomycotina</taxon>
        <taxon>Saccharomycetes</taxon>
        <taxon>Saccharomycetales</taxon>
        <taxon>Saccharomycetaceae</taxon>
        <taxon>Maudiozyma</taxon>
    </lineage>
</organism>
<reference evidence="2 3" key="1">
    <citation type="submission" date="2017-04" db="EMBL/GenBank/DDBJ databases">
        <authorList>
            <person name="Afonso C.L."/>
            <person name="Miller P.J."/>
            <person name="Scott M.A."/>
            <person name="Spackman E."/>
            <person name="Goraichik I."/>
            <person name="Dimitrov K.M."/>
            <person name="Suarez D.L."/>
            <person name="Swayne D.E."/>
        </authorList>
    </citation>
    <scope>NUCLEOTIDE SEQUENCE [LARGE SCALE GENOMIC DNA]</scope>
</reference>
<feature type="domain" description="Glutaredoxin" evidence="1">
    <location>
        <begin position="19"/>
        <end position="82"/>
    </location>
</feature>
<dbReference type="EMBL" id="FXLY01000013">
    <property type="protein sequence ID" value="SMN22659.1"/>
    <property type="molecule type" value="Genomic_DNA"/>
</dbReference>
<evidence type="ECO:0000313" key="2">
    <source>
        <dbReference type="EMBL" id="SMN22659.1"/>
    </source>
</evidence>
<proteinExistence type="predicted"/>
<dbReference type="GO" id="GO:0005739">
    <property type="term" value="C:mitochondrion"/>
    <property type="evidence" value="ECO:0007669"/>
    <property type="project" value="TreeGrafter"/>
</dbReference>
<dbReference type="InterPro" id="IPR036249">
    <property type="entry name" value="Thioredoxin-like_sf"/>
</dbReference>
<dbReference type="AlphaFoldDB" id="A0A1X7RB17"/>
<dbReference type="Pfam" id="PF00462">
    <property type="entry name" value="Glutaredoxin"/>
    <property type="match status" value="1"/>
</dbReference>
<dbReference type="SUPFAM" id="SSF52833">
    <property type="entry name" value="Thioredoxin-like"/>
    <property type="match status" value="1"/>
</dbReference>
<dbReference type="InterPro" id="IPR047185">
    <property type="entry name" value="GLRX1"/>
</dbReference>